<dbReference type="GO" id="GO:0009014">
    <property type="term" value="F:succinyl-diaminopimelate desuccinylase activity"/>
    <property type="evidence" value="ECO:0007669"/>
    <property type="project" value="UniProtKB-EC"/>
</dbReference>
<dbReference type="EMBL" id="JAATJA010000001">
    <property type="protein sequence ID" value="NJB66741.1"/>
    <property type="molecule type" value="Genomic_DNA"/>
</dbReference>
<dbReference type="Proteomes" id="UP000580856">
    <property type="component" value="Unassembled WGS sequence"/>
</dbReference>
<evidence type="ECO:0000256" key="7">
    <source>
        <dbReference type="ARBA" id="ARBA00023285"/>
    </source>
</evidence>
<dbReference type="InterPro" id="IPR050072">
    <property type="entry name" value="Peptidase_M20A"/>
</dbReference>
<evidence type="ECO:0000313" key="10">
    <source>
        <dbReference type="Proteomes" id="UP000580856"/>
    </source>
</evidence>
<dbReference type="Gene3D" id="3.40.630.10">
    <property type="entry name" value="Zn peptidases"/>
    <property type="match status" value="2"/>
</dbReference>
<dbReference type="AlphaFoldDB" id="A0A846QEP3"/>
<dbReference type="EC" id="3.5.1.18" evidence="9"/>
<evidence type="ECO:0000256" key="4">
    <source>
        <dbReference type="ARBA" id="ARBA00022723"/>
    </source>
</evidence>
<dbReference type="InterPro" id="IPR011650">
    <property type="entry name" value="Peptidase_M20_dimer"/>
</dbReference>
<keyword evidence="6" id="KW-0862">Zinc</keyword>
<accession>A0A846QEP3</accession>
<sequence length="408" mass="44477">MLQSVLNHIDTQRDSLVDLQRKLVAIPALGPANGGPGEKAKADFLIDYLRGIGITDITEYNAPDEQAEAGYRPNLVARIPGTDTSRTLWIIGHIDIVPAGDLSLWDSDPFELRLDGDVMYGRGVEDDHCGFVPTIMLAKSLIETGTTPPMNLGIMMVADEETSSRHGLGFLVEKHPELFGENDLFVVPDMGSPDSTQIEIAEKSSMWVKVTVIGRQCHASTPLEGVNSLVAAAAFITSVYDLYDEFPDSDDLFEPSVSTFEPTKKEANVPNINTIPGKDVFYIDCRVLPQYELDDVFAVIRAIGEDVEDEYGVRCEFEKVQADQAAPATSMDAEVVTRLQAAIGRVYGVEGMPVGVGGGTVAAFLRRMGRDAVVWSTMDGNAHQPNEHARISHQLGDAKVYAEMLFGE</sequence>
<dbReference type="InterPro" id="IPR002933">
    <property type="entry name" value="Peptidase_M20"/>
</dbReference>
<comment type="similarity">
    <text evidence="3">Belongs to the peptidase M20A family.</text>
</comment>
<reference evidence="9 10" key="1">
    <citation type="submission" date="2020-03" db="EMBL/GenBank/DDBJ databases">
        <title>Genomic Encyclopedia of Type Strains, Phase IV (KMG-IV): sequencing the most valuable type-strain genomes for metagenomic binning, comparative biology and taxonomic classification.</title>
        <authorList>
            <person name="Goeker M."/>
        </authorList>
    </citation>
    <scope>NUCLEOTIDE SEQUENCE [LARGE SCALE GENOMIC DNA]</scope>
    <source>
        <strain evidence="9 10">DSM 24233</strain>
    </source>
</reference>
<dbReference type="NCBIfam" id="TIGR01910">
    <property type="entry name" value="DapE-ArgE"/>
    <property type="match status" value="1"/>
</dbReference>
<dbReference type="GO" id="GO:0046872">
    <property type="term" value="F:metal ion binding"/>
    <property type="evidence" value="ECO:0007669"/>
    <property type="project" value="UniProtKB-KW"/>
</dbReference>
<evidence type="ECO:0000256" key="1">
    <source>
        <dbReference type="ARBA" id="ARBA00001941"/>
    </source>
</evidence>
<name>A0A846QEP3_9BACT</name>
<dbReference type="Gene3D" id="3.30.70.360">
    <property type="match status" value="1"/>
</dbReference>
<dbReference type="InterPro" id="IPR010182">
    <property type="entry name" value="ArgE/DapE"/>
</dbReference>
<proteinExistence type="inferred from homology"/>
<dbReference type="InterPro" id="IPR036264">
    <property type="entry name" value="Bact_exopeptidase_dim_dom"/>
</dbReference>
<evidence type="ECO:0000256" key="2">
    <source>
        <dbReference type="ARBA" id="ARBA00001947"/>
    </source>
</evidence>
<evidence type="ECO:0000256" key="5">
    <source>
        <dbReference type="ARBA" id="ARBA00022801"/>
    </source>
</evidence>
<evidence type="ECO:0000256" key="6">
    <source>
        <dbReference type="ARBA" id="ARBA00022833"/>
    </source>
</evidence>
<dbReference type="PANTHER" id="PTHR43808">
    <property type="entry name" value="ACETYLORNITHINE DEACETYLASE"/>
    <property type="match status" value="1"/>
</dbReference>
<organism evidence="9 10">
    <name type="scientific">Desulfobaculum xiamenense</name>
    <dbReference type="NCBI Taxonomy" id="995050"/>
    <lineage>
        <taxon>Bacteria</taxon>
        <taxon>Pseudomonadati</taxon>
        <taxon>Thermodesulfobacteriota</taxon>
        <taxon>Desulfovibrionia</taxon>
        <taxon>Desulfovibrionales</taxon>
        <taxon>Desulfovibrionaceae</taxon>
        <taxon>Desulfobaculum</taxon>
    </lineage>
</organism>
<keyword evidence="4" id="KW-0479">Metal-binding</keyword>
<dbReference type="NCBIfam" id="NF010589">
    <property type="entry name" value="PRK13983.1"/>
    <property type="match status" value="1"/>
</dbReference>
<gene>
    <name evidence="9" type="ORF">GGQ74_000381</name>
</gene>
<dbReference type="PANTHER" id="PTHR43808:SF32">
    <property type="entry name" value="ARGE_DAPE-RELATED DEACYLASE"/>
    <property type="match status" value="1"/>
</dbReference>
<dbReference type="SUPFAM" id="SSF53187">
    <property type="entry name" value="Zn-dependent exopeptidases"/>
    <property type="match status" value="1"/>
</dbReference>
<dbReference type="Pfam" id="PF07687">
    <property type="entry name" value="M20_dimer"/>
    <property type="match status" value="1"/>
</dbReference>
<dbReference type="SUPFAM" id="SSF55031">
    <property type="entry name" value="Bacterial exopeptidase dimerisation domain"/>
    <property type="match status" value="1"/>
</dbReference>
<keyword evidence="10" id="KW-1185">Reference proteome</keyword>
<protein>
    <submittedName>
        <fullName evidence="9">Succinyl-diaminopimelate desuccinylase</fullName>
        <ecNumber evidence="9">3.5.1.18</ecNumber>
    </submittedName>
</protein>
<comment type="cofactor">
    <cofactor evidence="2">
        <name>Zn(2+)</name>
        <dbReference type="ChEBI" id="CHEBI:29105"/>
    </cofactor>
</comment>
<feature type="domain" description="Peptidase M20 dimerisation" evidence="8">
    <location>
        <begin position="200"/>
        <end position="307"/>
    </location>
</feature>
<dbReference type="RefSeq" id="WP_167939853.1">
    <property type="nucleotide sequence ID" value="NZ_JAATJA010000001.1"/>
</dbReference>
<comment type="cofactor">
    <cofactor evidence="1">
        <name>Co(2+)</name>
        <dbReference type="ChEBI" id="CHEBI:48828"/>
    </cofactor>
</comment>
<keyword evidence="5 9" id="KW-0378">Hydrolase</keyword>
<comment type="caution">
    <text evidence="9">The sequence shown here is derived from an EMBL/GenBank/DDBJ whole genome shotgun (WGS) entry which is preliminary data.</text>
</comment>
<evidence type="ECO:0000256" key="3">
    <source>
        <dbReference type="ARBA" id="ARBA00006247"/>
    </source>
</evidence>
<evidence type="ECO:0000259" key="8">
    <source>
        <dbReference type="Pfam" id="PF07687"/>
    </source>
</evidence>
<dbReference type="Pfam" id="PF01546">
    <property type="entry name" value="Peptidase_M20"/>
    <property type="match status" value="1"/>
</dbReference>
<keyword evidence="7" id="KW-0170">Cobalt</keyword>
<evidence type="ECO:0000313" key="9">
    <source>
        <dbReference type="EMBL" id="NJB66741.1"/>
    </source>
</evidence>